<dbReference type="GO" id="GO:0019207">
    <property type="term" value="F:kinase regulator activity"/>
    <property type="evidence" value="ECO:0007669"/>
    <property type="project" value="TreeGrafter"/>
</dbReference>
<dbReference type="GO" id="GO:0005737">
    <property type="term" value="C:cytoplasm"/>
    <property type="evidence" value="ECO:0007669"/>
    <property type="project" value="TreeGrafter"/>
</dbReference>
<evidence type="ECO:0000259" key="2">
    <source>
        <dbReference type="Pfam" id="PF05303"/>
    </source>
</evidence>
<dbReference type="Pfam" id="PF05303">
    <property type="entry name" value="GSKIP_dom"/>
    <property type="match status" value="1"/>
</dbReference>
<protein>
    <recommendedName>
        <fullName evidence="2">GSKIP domain-containing protein</fullName>
    </recommendedName>
</protein>
<dbReference type="PANTHER" id="PTHR12490">
    <property type="entry name" value="GSK3B-INTERACTING PROTEIN"/>
    <property type="match status" value="1"/>
</dbReference>
<name>A0A0K8R3Z4_IXORI</name>
<dbReference type="InterPro" id="IPR007967">
    <property type="entry name" value="GSKIP_dom"/>
</dbReference>
<sequence>MSREDCSYKYGIEEKPFQDELKPILDEIRFGVTDVQLSTLSASHLASYFNLETKEGQRMCIMMSRQGFQVVGSDYDCRDIDNGETFETINSLLDSFSPAYRRLFSEALAAKLEKLKQNQ</sequence>
<dbReference type="GO" id="GO:0051018">
    <property type="term" value="F:protein kinase A binding"/>
    <property type="evidence" value="ECO:0007669"/>
    <property type="project" value="TreeGrafter"/>
</dbReference>
<reference evidence="3" key="1">
    <citation type="submission" date="2012-12" db="EMBL/GenBank/DDBJ databases">
        <title>Identification and characterization of a phenylalanine ammonia-lyase gene family in Isatis indigotica Fort.</title>
        <authorList>
            <person name="Liu Q."/>
            <person name="Chen J."/>
            <person name="Zhou X."/>
            <person name="Di P."/>
            <person name="Xiao Y."/>
            <person name="Xuan H."/>
            <person name="Zhang L."/>
            <person name="Chen W."/>
        </authorList>
    </citation>
    <scope>NUCLEOTIDE SEQUENCE</scope>
    <source>
        <tissue evidence="3">Salivary gland</tissue>
    </source>
</reference>
<dbReference type="EMBL" id="GADI01007933">
    <property type="protein sequence ID" value="JAA65875.1"/>
    <property type="molecule type" value="mRNA"/>
</dbReference>
<organism evidence="3">
    <name type="scientific">Ixodes ricinus</name>
    <name type="common">Common tick</name>
    <name type="synonym">Acarus ricinus</name>
    <dbReference type="NCBI Taxonomy" id="34613"/>
    <lineage>
        <taxon>Eukaryota</taxon>
        <taxon>Metazoa</taxon>
        <taxon>Ecdysozoa</taxon>
        <taxon>Arthropoda</taxon>
        <taxon>Chelicerata</taxon>
        <taxon>Arachnida</taxon>
        <taxon>Acari</taxon>
        <taxon>Parasitiformes</taxon>
        <taxon>Ixodida</taxon>
        <taxon>Ixodoidea</taxon>
        <taxon>Ixodidae</taxon>
        <taxon>Ixodinae</taxon>
        <taxon>Ixodes</taxon>
    </lineage>
</organism>
<proteinExistence type="evidence at transcript level"/>
<evidence type="ECO:0000256" key="1">
    <source>
        <dbReference type="ARBA" id="ARBA00009571"/>
    </source>
</evidence>
<dbReference type="InterPro" id="IPR037395">
    <property type="entry name" value="GSKIP"/>
</dbReference>
<dbReference type="GO" id="GO:0060828">
    <property type="term" value="P:regulation of canonical Wnt signaling pathway"/>
    <property type="evidence" value="ECO:0007669"/>
    <property type="project" value="InterPro"/>
</dbReference>
<accession>A0A0K8R3Z4</accession>
<dbReference type="Gene3D" id="3.30.2280.10">
    <property type="entry name" value="Hypothetical protein (hspc210)"/>
    <property type="match status" value="1"/>
</dbReference>
<dbReference type="InterPro" id="IPR023231">
    <property type="entry name" value="GSKIP_dom_sf"/>
</dbReference>
<dbReference type="PANTHER" id="PTHR12490:SF4">
    <property type="entry name" value="GSK3B-INTERACTING PROTEIN"/>
    <property type="match status" value="1"/>
</dbReference>
<dbReference type="SUPFAM" id="SSF103107">
    <property type="entry name" value="Hypothetical protein c14orf129, hspc210"/>
    <property type="match status" value="1"/>
</dbReference>
<evidence type="ECO:0000313" key="3">
    <source>
        <dbReference type="EMBL" id="JAA65875.1"/>
    </source>
</evidence>
<feature type="domain" description="GSKIP" evidence="2">
    <location>
        <begin position="17"/>
        <end position="115"/>
    </location>
</feature>
<comment type="similarity">
    <text evidence="1">Belongs to the GSKIP family.</text>
</comment>
<dbReference type="AlphaFoldDB" id="A0A0K8R3Z4"/>